<dbReference type="InterPro" id="IPR050090">
    <property type="entry name" value="Tyrosine_recombinase_XerCD"/>
</dbReference>
<evidence type="ECO:0000313" key="7">
    <source>
        <dbReference type="Proteomes" id="UP001595596"/>
    </source>
</evidence>
<dbReference type="Proteomes" id="UP001595596">
    <property type="component" value="Unassembled WGS sequence"/>
</dbReference>
<evidence type="ECO:0000256" key="3">
    <source>
        <dbReference type="ARBA" id="ARBA00023125"/>
    </source>
</evidence>
<accession>A0ABV7RWP1</accession>
<dbReference type="InterPro" id="IPR011010">
    <property type="entry name" value="DNA_brk_join_enz"/>
</dbReference>
<dbReference type="Pfam" id="PF00589">
    <property type="entry name" value="Phage_integrase"/>
    <property type="match status" value="1"/>
</dbReference>
<sequence length="334" mass="38680">MVTRKKYIWQHPSGRIYFRKAGMKLIRMDAPEGTEAFDRQYWEILTGRRMQAKTSWAALMDDYRKSDRWTGLKPRTRQDYDKVMDYLREKIGTRDVKALTRADVIGAQKANAHRTRFANYIPQMLVVLCEHAIDLGWIQNNPAKGVRALKTPVERQREHLPWPDWAVEKFRTEASELCRLIFEIGVGSVQRPSDWLRFTWGDYDGDMLRLRQGKTDKPLILPCTSALKAALEQAKLALGATPIAARPILTQPNGNPMTYFYMAKVMRKERLRLGLEAYDLHALRYRSIKELAWAGCDDDEIAAYSGHATKAMIAKYAGEARQEMRARQAREKRQ</sequence>
<dbReference type="PANTHER" id="PTHR30349">
    <property type="entry name" value="PHAGE INTEGRASE-RELATED"/>
    <property type="match status" value="1"/>
</dbReference>
<dbReference type="EMBL" id="JBHRXE010000008">
    <property type="protein sequence ID" value="MFC3568643.1"/>
    <property type="molecule type" value="Genomic_DNA"/>
</dbReference>
<feature type="domain" description="Tyr recombinase" evidence="5">
    <location>
        <begin position="155"/>
        <end position="329"/>
    </location>
</feature>
<evidence type="ECO:0000256" key="2">
    <source>
        <dbReference type="ARBA" id="ARBA00022908"/>
    </source>
</evidence>
<dbReference type="Gene3D" id="1.10.443.10">
    <property type="entry name" value="Intergrase catalytic core"/>
    <property type="match status" value="1"/>
</dbReference>
<evidence type="ECO:0000313" key="6">
    <source>
        <dbReference type="EMBL" id="MFC3568643.1"/>
    </source>
</evidence>
<evidence type="ECO:0000256" key="1">
    <source>
        <dbReference type="ARBA" id="ARBA00008857"/>
    </source>
</evidence>
<keyword evidence="2" id="KW-0229">DNA integration</keyword>
<proteinExistence type="inferred from homology"/>
<keyword evidence="3" id="KW-0238">DNA-binding</keyword>
<dbReference type="InterPro" id="IPR013762">
    <property type="entry name" value="Integrase-like_cat_sf"/>
</dbReference>
<organism evidence="6 7">
    <name type="scientific">Paracoccus simplex</name>
    <dbReference type="NCBI Taxonomy" id="2086346"/>
    <lineage>
        <taxon>Bacteria</taxon>
        <taxon>Pseudomonadati</taxon>
        <taxon>Pseudomonadota</taxon>
        <taxon>Alphaproteobacteria</taxon>
        <taxon>Rhodobacterales</taxon>
        <taxon>Paracoccaceae</taxon>
        <taxon>Paracoccus</taxon>
    </lineage>
</organism>
<name>A0ABV7RWP1_9RHOB</name>
<dbReference type="SUPFAM" id="SSF56349">
    <property type="entry name" value="DNA breaking-rejoining enzymes"/>
    <property type="match status" value="1"/>
</dbReference>
<reference evidence="7" key="1">
    <citation type="journal article" date="2019" name="Int. J. Syst. Evol. Microbiol.">
        <title>The Global Catalogue of Microorganisms (GCM) 10K type strain sequencing project: providing services to taxonomists for standard genome sequencing and annotation.</title>
        <authorList>
            <consortium name="The Broad Institute Genomics Platform"/>
            <consortium name="The Broad Institute Genome Sequencing Center for Infectious Disease"/>
            <person name="Wu L."/>
            <person name="Ma J."/>
        </authorList>
    </citation>
    <scope>NUCLEOTIDE SEQUENCE [LARGE SCALE GENOMIC DNA]</scope>
    <source>
        <strain evidence="7">VKM B-3226</strain>
    </source>
</reference>
<protein>
    <submittedName>
        <fullName evidence="6">Tyrosine recombinase XerC</fullName>
    </submittedName>
</protein>
<dbReference type="InterPro" id="IPR010998">
    <property type="entry name" value="Integrase_recombinase_N"/>
</dbReference>
<dbReference type="PANTHER" id="PTHR30349:SF64">
    <property type="entry name" value="PROPHAGE INTEGRASE INTD-RELATED"/>
    <property type="match status" value="1"/>
</dbReference>
<dbReference type="InterPro" id="IPR002104">
    <property type="entry name" value="Integrase_catalytic"/>
</dbReference>
<comment type="similarity">
    <text evidence="1">Belongs to the 'phage' integrase family.</text>
</comment>
<dbReference type="PROSITE" id="PS51898">
    <property type="entry name" value="TYR_RECOMBINASE"/>
    <property type="match status" value="1"/>
</dbReference>
<evidence type="ECO:0000259" key="5">
    <source>
        <dbReference type="PROSITE" id="PS51898"/>
    </source>
</evidence>
<comment type="caution">
    <text evidence="6">The sequence shown here is derived from an EMBL/GenBank/DDBJ whole genome shotgun (WGS) entry which is preliminary data.</text>
</comment>
<evidence type="ECO:0000256" key="4">
    <source>
        <dbReference type="ARBA" id="ARBA00023172"/>
    </source>
</evidence>
<dbReference type="Gene3D" id="1.10.150.130">
    <property type="match status" value="1"/>
</dbReference>
<keyword evidence="4" id="KW-0233">DNA recombination</keyword>
<dbReference type="RefSeq" id="WP_379028064.1">
    <property type="nucleotide sequence ID" value="NZ_JBHRXE010000008.1"/>
</dbReference>
<gene>
    <name evidence="6" type="primary">xerC</name>
    <name evidence="6" type="ORF">ACFOMP_04185</name>
</gene>
<keyword evidence="7" id="KW-1185">Reference proteome</keyword>